<gene>
    <name evidence="1" type="ORF">B0T10DRAFT_418876</name>
</gene>
<reference evidence="1 2" key="1">
    <citation type="journal article" date="2021" name="Nat. Commun.">
        <title>Genetic determinants of endophytism in the Arabidopsis root mycobiome.</title>
        <authorList>
            <person name="Mesny F."/>
            <person name="Miyauchi S."/>
            <person name="Thiergart T."/>
            <person name="Pickel B."/>
            <person name="Atanasova L."/>
            <person name="Karlsson M."/>
            <person name="Huettel B."/>
            <person name="Barry K.W."/>
            <person name="Haridas S."/>
            <person name="Chen C."/>
            <person name="Bauer D."/>
            <person name="Andreopoulos W."/>
            <person name="Pangilinan J."/>
            <person name="LaButti K."/>
            <person name="Riley R."/>
            <person name="Lipzen A."/>
            <person name="Clum A."/>
            <person name="Drula E."/>
            <person name="Henrissat B."/>
            <person name="Kohler A."/>
            <person name="Grigoriev I.V."/>
            <person name="Martin F.M."/>
            <person name="Hacquard S."/>
        </authorList>
    </citation>
    <scope>NUCLEOTIDE SEQUENCE [LARGE SCALE GENOMIC DNA]</scope>
    <source>
        <strain evidence="1 2">MPI-CAGE-CH-0241</strain>
    </source>
</reference>
<organism evidence="1 2">
    <name type="scientific">Thelonectria olida</name>
    <dbReference type="NCBI Taxonomy" id="1576542"/>
    <lineage>
        <taxon>Eukaryota</taxon>
        <taxon>Fungi</taxon>
        <taxon>Dikarya</taxon>
        <taxon>Ascomycota</taxon>
        <taxon>Pezizomycotina</taxon>
        <taxon>Sordariomycetes</taxon>
        <taxon>Hypocreomycetidae</taxon>
        <taxon>Hypocreales</taxon>
        <taxon>Nectriaceae</taxon>
        <taxon>Thelonectria</taxon>
    </lineage>
</organism>
<proteinExistence type="predicted"/>
<keyword evidence="2" id="KW-1185">Reference proteome</keyword>
<comment type="caution">
    <text evidence="1">The sequence shown here is derived from an EMBL/GenBank/DDBJ whole genome shotgun (WGS) entry which is preliminary data.</text>
</comment>
<dbReference type="Proteomes" id="UP000777438">
    <property type="component" value="Unassembled WGS sequence"/>
</dbReference>
<accession>A0A9P8VPZ5</accession>
<dbReference type="OrthoDB" id="5148024at2759"/>
<sequence length="137" mass="15538">MLRMATAMKGSEWCEELLQSLAESGNIQMFSCDVNGKVLEISMQLPGKPAKVVGAQPIARYRLAHLNARCRHFAAEERSRREAMEVRWLLETEMGSFFMRMVGAIEGWLDEIQEHDRAAAVARYREKFMAAGSVDVE</sequence>
<name>A0A9P8VPZ5_9HYPO</name>
<protein>
    <submittedName>
        <fullName evidence="1">Uncharacterized protein</fullName>
    </submittedName>
</protein>
<dbReference type="AlphaFoldDB" id="A0A9P8VPZ5"/>
<evidence type="ECO:0000313" key="1">
    <source>
        <dbReference type="EMBL" id="KAH6869182.1"/>
    </source>
</evidence>
<dbReference type="EMBL" id="JAGPYM010000078">
    <property type="protein sequence ID" value="KAH6869182.1"/>
    <property type="molecule type" value="Genomic_DNA"/>
</dbReference>
<evidence type="ECO:0000313" key="2">
    <source>
        <dbReference type="Proteomes" id="UP000777438"/>
    </source>
</evidence>